<dbReference type="Proteomes" id="UP000823786">
    <property type="component" value="Unassembled WGS sequence"/>
</dbReference>
<feature type="transmembrane region" description="Helical" evidence="1">
    <location>
        <begin position="15"/>
        <end position="35"/>
    </location>
</feature>
<comment type="caution">
    <text evidence="2">The sequence shown here is derived from an EMBL/GenBank/DDBJ whole genome shotgun (WGS) entry which is preliminary data.</text>
</comment>
<accession>A0ABS4EMQ8</accession>
<keyword evidence="1" id="KW-0812">Transmembrane</keyword>
<protein>
    <submittedName>
        <fullName evidence="2">Uncharacterized protein</fullName>
    </submittedName>
</protein>
<proteinExistence type="predicted"/>
<evidence type="ECO:0000256" key="1">
    <source>
        <dbReference type="SAM" id="Phobius"/>
    </source>
</evidence>
<gene>
    <name evidence="2" type="ORF">J2Z75_002743</name>
</gene>
<reference evidence="2 3" key="1">
    <citation type="submission" date="2021-03" db="EMBL/GenBank/DDBJ databases">
        <title>Genomic Encyclopedia of Type Strains, Phase IV (KMG-IV): sequencing the most valuable type-strain genomes for metagenomic binning, comparative biology and taxonomic classification.</title>
        <authorList>
            <person name="Goeker M."/>
        </authorList>
    </citation>
    <scope>NUCLEOTIDE SEQUENCE [LARGE SCALE GENOMIC DNA]</scope>
    <source>
        <strain evidence="2 3">DSM 26427</strain>
    </source>
</reference>
<sequence>MASANPDAAANEFQYILINITLAIPIVPLYLGIYLETDGGPHAR</sequence>
<evidence type="ECO:0000313" key="3">
    <source>
        <dbReference type="Proteomes" id="UP000823786"/>
    </source>
</evidence>
<dbReference type="EMBL" id="JAGGJV010000004">
    <property type="protein sequence ID" value="MBP1859231.1"/>
    <property type="molecule type" value="Genomic_DNA"/>
</dbReference>
<evidence type="ECO:0000313" key="2">
    <source>
        <dbReference type="EMBL" id="MBP1859231.1"/>
    </source>
</evidence>
<keyword evidence="3" id="KW-1185">Reference proteome</keyword>
<keyword evidence="1" id="KW-1133">Transmembrane helix</keyword>
<name>A0ABS4EMQ8_9HYPH</name>
<organism evidence="2 3">
    <name type="scientific">Rhizobium herbae</name>
    <dbReference type="NCBI Taxonomy" id="508661"/>
    <lineage>
        <taxon>Bacteria</taxon>
        <taxon>Pseudomonadati</taxon>
        <taxon>Pseudomonadota</taxon>
        <taxon>Alphaproteobacteria</taxon>
        <taxon>Hyphomicrobiales</taxon>
        <taxon>Rhizobiaceae</taxon>
        <taxon>Rhizobium/Agrobacterium group</taxon>
        <taxon>Rhizobium</taxon>
    </lineage>
</organism>
<keyword evidence="1" id="KW-0472">Membrane</keyword>